<dbReference type="SUPFAM" id="SSF55729">
    <property type="entry name" value="Acyl-CoA N-acyltransferases (Nat)"/>
    <property type="match status" value="1"/>
</dbReference>
<dbReference type="RefSeq" id="WP_249477252.1">
    <property type="nucleotide sequence ID" value="NZ_CP097218.1"/>
</dbReference>
<dbReference type="PANTHER" id="PTHR43792:SF1">
    <property type="entry name" value="N-ACETYLTRANSFERASE DOMAIN-CONTAINING PROTEIN"/>
    <property type="match status" value="1"/>
</dbReference>
<gene>
    <name evidence="2" type="ORF">M4486_11235</name>
</gene>
<dbReference type="PROSITE" id="PS51186">
    <property type="entry name" value="GNAT"/>
    <property type="match status" value="1"/>
</dbReference>
<evidence type="ECO:0000313" key="3">
    <source>
        <dbReference type="Proteomes" id="UP001055868"/>
    </source>
</evidence>
<feature type="domain" description="N-acetyltransferase" evidence="1">
    <location>
        <begin position="11"/>
        <end position="171"/>
    </location>
</feature>
<dbReference type="PANTHER" id="PTHR43792">
    <property type="entry name" value="GNAT FAMILY, PUTATIVE (AFU_ORTHOLOGUE AFUA_3G00765)-RELATED-RELATED"/>
    <property type="match status" value="1"/>
</dbReference>
<proteinExistence type="predicted"/>
<dbReference type="EMBL" id="CP097218">
    <property type="protein sequence ID" value="UQN28224.1"/>
    <property type="molecule type" value="Genomic_DNA"/>
</dbReference>
<dbReference type="Gene3D" id="3.40.630.30">
    <property type="match status" value="1"/>
</dbReference>
<evidence type="ECO:0000259" key="1">
    <source>
        <dbReference type="PROSITE" id="PS51186"/>
    </source>
</evidence>
<dbReference type="InterPro" id="IPR051531">
    <property type="entry name" value="N-acetyltransferase"/>
</dbReference>
<keyword evidence="3" id="KW-1185">Reference proteome</keyword>
<evidence type="ECO:0000313" key="2">
    <source>
        <dbReference type="EMBL" id="UQN28224.1"/>
    </source>
</evidence>
<dbReference type="Proteomes" id="UP001055868">
    <property type="component" value="Chromosome"/>
</dbReference>
<reference evidence="2" key="1">
    <citation type="submission" date="2022-05" db="EMBL/GenBank/DDBJ databases">
        <title>Genomic analysis of Brachybacterium sp. CBA3104.</title>
        <authorList>
            <person name="Roh S.W."/>
            <person name="Kim Y.B."/>
            <person name="Kim Y."/>
        </authorList>
    </citation>
    <scope>NUCLEOTIDE SEQUENCE</scope>
    <source>
        <strain evidence="2">CBA3104</strain>
    </source>
</reference>
<name>A0ABY4N269_9MICO</name>
<accession>A0ABY4N269</accession>
<sequence>MSAPRLSTSRLSLRRFQPSDRQFVLELHQGPDLRRFIESAVLDTLEDADEWISRSIGQRNPWHGFWCATLHDTTPVAALLLEPVIYSAGQTGDEVEIGWRTHPHHTGHGYATEAGQALLTAVLGEGHERIIAVVAPENLASQAVCRRLGMTYLGRSDRYYDVDLDTFERAH</sequence>
<dbReference type="Pfam" id="PF13302">
    <property type="entry name" value="Acetyltransf_3"/>
    <property type="match status" value="1"/>
</dbReference>
<organism evidence="2 3">
    <name type="scientific">Brachybacterium kimchii</name>
    <dbReference type="NCBI Taxonomy" id="2942909"/>
    <lineage>
        <taxon>Bacteria</taxon>
        <taxon>Bacillati</taxon>
        <taxon>Actinomycetota</taxon>
        <taxon>Actinomycetes</taxon>
        <taxon>Micrococcales</taxon>
        <taxon>Dermabacteraceae</taxon>
        <taxon>Brachybacterium</taxon>
    </lineage>
</organism>
<protein>
    <submittedName>
        <fullName evidence="2">GNAT family N-acetyltransferase</fullName>
    </submittedName>
</protein>
<dbReference type="InterPro" id="IPR016181">
    <property type="entry name" value="Acyl_CoA_acyltransferase"/>
</dbReference>
<dbReference type="InterPro" id="IPR000182">
    <property type="entry name" value="GNAT_dom"/>
</dbReference>